<dbReference type="Proteomes" id="UP001175271">
    <property type="component" value="Unassembled WGS sequence"/>
</dbReference>
<dbReference type="Pfam" id="PF10316">
    <property type="entry name" value="7TM_GPCR_Srbc"/>
    <property type="match status" value="1"/>
</dbReference>
<keyword evidence="3" id="KW-1185">Reference proteome</keyword>
<keyword evidence="1" id="KW-1133">Transmembrane helix</keyword>
<feature type="transmembrane region" description="Helical" evidence="1">
    <location>
        <begin position="163"/>
        <end position="186"/>
    </location>
</feature>
<keyword evidence="1" id="KW-0472">Membrane</keyword>
<dbReference type="AlphaFoldDB" id="A0AA39I990"/>
<name>A0AA39I990_9BILA</name>
<feature type="transmembrane region" description="Helical" evidence="1">
    <location>
        <begin position="44"/>
        <end position="63"/>
    </location>
</feature>
<evidence type="ECO:0000256" key="1">
    <source>
        <dbReference type="SAM" id="Phobius"/>
    </source>
</evidence>
<protein>
    <submittedName>
        <fullName evidence="2">Uncharacterized protein</fullName>
    </submittedName>
</protein>
<proteinExistence type="predicted"/>
<evidence type="ECO:0000313" key="3">
    <source>
        <dbReference type="Proteomes" id="UP001175271"/>
    </source>
</evidence>
<organism evidence="2 3">
    <name type="scientific">Steinernema hermaphroditum</name>
    <dbReference type="NCBI Taxonomy" id="289476"/>
    <lineage>
        <taxon>Eukaryota</taxon>
        <taxon>Metazoa</taxon>
        <taxon>Ecdysozoa</taxon>
        <taxon>Nematoda</taxon>
        <taxon>Chromadorea</taxon>
        <taxon>Rhabditida</taxon>
        <taxon>Tylenchina</taxon>
        <taxon>Panagrolaimomorpha</taxon>
        <taxon>Strongyloidoidea</taxon>
        <taxon>Steinernematidae</taxon>
        <taxon>Steinernema</taxon>
    </lineage>
</organism>
<feature type="transmembrane region" description="Helical" evidence="1">
    <location>
        <begin position="207"/>
        <end position="229"/>
    </location>
</feature>
<gene>
    <name evidence="2" type="ORF">QR680_013936</name>
</gene>
<dbReference type="Gene3D" id="1.20.1070.10">
    <property type="entry name" value="Rhodopsin 7-helix transmembrane proteins"/>
    <property type="match status" value="1"/>
</dbReference>
<feature type="transmembrane region" description="Helical" evidence="1">
    <location>
        <begin position="6"/>
        <end position="23"/>
    </location>
</feature>
<dbReference type="EMBL" id="JAUCMV010000002">
    <property type="protein sequence ID" value="KAK0419069.1"/>
    <property type="molecule type" value="Genomic_DNA"/>
</dbReference>
<keyword evidence="1" id="KW-0812">Transmembrane</keyword>
<dbReference type="InterPro" id="IPR019420">
    <property type="entry name" value="7TM_GPCR_serpentine_rcpt_Srbc"/>
</dbReference>
<feature type="transmembrane region" description="Helical" evidence="1">
    <location>
        <begin position="121"/>
        <end position="143"/>
    </location>
</feature>
<comment type="caution">
    <text evidence="2">The sequence shown here is derived from an EMBL/GenBank/DDBJ whole genome shotgun (WGS) entry which is preliminary data.</text>
</comment>
<feature type="transmembrane region" description="Helical" evidence="1">
    <location>
        <begin position="249"/>
        <end position="266"/>
    </location>
</feature>
<evidence type="ECO:0000313" key="2">
    <source>
        <dbReference type="EMBL" id="KAK0419069.1"/>
    </source>
</evidence>
<feature type="transmembrane region" description="Helical" evidence="1">
    <location>
        <begin position="75"/>
        <end position="100"/>
    </location>
</feature>
<sequence>MVSSYVYINYSIRVLCSVIVLLLNPITLRRGIQANAKNAEISMLLFHLCVKTALALLTLVYSICSVVEFEQSGEHALLVFWTTLLHQALLPAVTFSDLFVTLDRTIAISFPLPYAGVKKKLVICAAFTCLAIFGIIVIIYLAFRIDNLGGSLSWKDSVDPVVAAIVLNFTFGIMIPLIFISVVFLAKYRRYRKRLAFQTTSGKSLKLINNVVFQQVIISIVVWICPTLVKLFFEYGLHLSINGYIRAEPTVTLILIYIALCSIMYWKKLVRGQNIVVSNPQNVPS</sequence>
<reference evidence="2" key="1">
    <citation type="submission" date="2023-06" db="EMBL/GenBank/DDBJ databases">
        <title>Genomic analysis of the entomopathogenic nematode Steinernema hermaphroditum.</title>
        <authorList>
            <person name="Schwarz E.M."/>
            <person name="Heppert J.K."/>
            <person name="Baniya A."/>
            <person name="Schwartz H.T."/>
            <person name="Tan C.-H."/>
            <person name="Antoshechkin I."/>
            <person name="Sternberg P.W."/>
            <person name="Goodrich-Blair H."/>
            <person name="Dillman A.R."/>
        </authorList>
    </citation>
    <scope>NUCLEOTIDE SEQUENCE</scope>
    <source>
        <strain evidence="2">PS9179</strain>
        <tissue evidence="2">Whole animal</tissue>
    </source>
</reference>
<accession>A0AA39I990</accession>